<accession>G0IZY5</accession>
<dbReference type="RefSeq" id="WP_014020778.1">
    <property type="nucleotide sequence ID" value="NC_015914.1"/>
</dbReference>
<dbReference type="STRING" id="880070.Cycma_2748"/>
<evidence type="ECO:0000256" key="1">
    <source>
        <dbReference type="SAM" id="MobiDB-lite"/>
    </source>
</evidence>
<reference evidence="4" key="1">
    <citation type="submission" date="2011-07" db="EMBL/GenBank/DDBJ databases">
        <title>The complete genome of Cyclobacterium marinum DSM 745.</title>
        <authorList>
            <person name="Lucas S."/>
            <person name="Han J."/>
            <person name="Lapidus A."/>
            <person name="Bruce D."/>
            <person name="Goodwin L."/>
            <person name="Pitluck S."/>
            <person name="Peters L."/>
            <person name="Kyrpides N."/>
            <person name="Mavromatis K."/>
            <person name="Ivanova N."/>
            <person name="Ovchinnikova G."/>
            <person name="Chertkov O."/>
            <person name="Detter J.C."/>
            <person name="Tapia R."/>
            <person name="Han C."/>
            <person name="Land M."/>
            <person name="Hauser L."/>
            <person name="Markowitz V."/>
            <person name="Cheng J.-F."/>
            <person name="Hugenholtz P."/>
            <person name="Woyke T."/>
            <person name="Wu D."/>
            <person name="Tindall B."/>
            <person name="Schuetze A."/>
            <person name="Brambilla E."/>
            <person name="Klenk H.-P."/>
            <person name="Eisen J.A."/>
        </authorList>
    </citation>
    <scope>NUCLEOTIDE SEQUENCE [LARGE SCALE GENOMIC DNA]</scope>
    <source>
        <strain evidence="4">ATCC 25205 / DSM 745 / LMG 13164 / NCIMB 1802</strain>
    </source>
</reference>
<feature type="compositionally biased region" description="Gly residues" evidence="1">
    <location>
        <begin position="531"/>
        <end position="550"/>
    </location>
</feature>
<dbReference type="Proteomes" id="UP000001635">
    <property type="component" value="Chromosome"/>
</dbReference>
<protein>
    <recommendedName>
        <fullName evidence="5">PKD domain containing protein</fullName>
    </recommendedName>
</protein>
<dbReference type="HOGENOM" id="CLU_236304_0_0_10"/>
<gene>
    <name evidence="3" type="ordered locus">Cycma_2748</name>
</gene>
<evidence type="ECO:0000313" key="3">
    <source>
        <dbReference type="EMBL" id="AEL26487.1"/>
    </source>
</evidence>
<dbReference type="InterPro" id="IPR013783">
    <property type="entry name" value="Ig-like_fold"/>
</dbReference>
<evidence type="ECO:0008006" key="5">
    <source>
        <dbReference type="Google" id="ProtNLM"/>
    </source>
</evidence>
<organism evidence="3 4">
    <name type="scientific">Cyclobacterium marinum (strain ATCC 25205 / DSM 745 / LMG 13164 / NCIMB 1802)</name>
    <name type="common">Flectobacillus marinus</name>
    <dbReference type="NCBI Taxonomy" id="880070"/>
    <lineage>
        <taxon>Bacteria</taxon>
        <taxon>Pseudomonadati</taxon>
        <taxon>Bacteroidota</taxon>
        <taxon>Cytophagia</taxon>
        <taxon>Cytophagales</taxon>
        <taxon>Cyclobacteriaceae</taxon>
        <taxon>Cyclobacterium</taxon>
    </lineage>
</organism>
<dbReference type="Pfam" id="PF13585">
    <property type="entry name" value="CHU_C"/>
    <property type="match status" value="1"/>
</dbReference>
<feature type="chain" id="PRO_5003400726" description="PKD domain containing protein" evidence="2">
    <location>
        <begin position="32"/>
        <end position="1696"/>
    </location>
</feature>
<feature type="region of interest" description="Disordered" evidence="1">
    <location>
        <begin position="526"/>
        <end position="554"/>
    </location>
</feature>
<dbReference type="EMBL" id="CP002955">
    <property type="protein sequence ID" value="AEL26487.1"/>
    <property type="molecule type" value="Genomic_DNA"/>
</dbReference>
<dbReference type="KEGG" id="cmr:Cycma_2748"/>
<dbReference type="SUPFAM" id="SSF50969">
    <property type="entry name" value="YVTN repeat-like/Quinoprotein amine dehydrogenase"/>
    <property type="match status" value="1"/>
</dbReference>
<feature type="region of interest" description="Disordered" evidence="1">
    <location>
        <begin position="624"/>
        <end position="648"/>
    </location>
</feature>
<dbReference type="SUPFAM" id="SSF82171">
    <property type="entry name" value="DPP6 N-terminal domain-like"/>
    <property type="match status" value="1"/>
</dbReference>
<feature type="signal peptide" evidence="2">
    <location>
        <begin position="1"/>
        <end position="31"/>
    </location>
</feature>
<sequence length="1696" mass="183455">MKSNHYKCIFNLFIKVIPLIGCLSFPMGSDAQSYNNNEWIFGYCEGGDNNYISFGKDGKANVESLSESITFGKANSAMAIDPISGEILFYTDGALVYNYLNDAMQGVVGELGGVETAKQSVAISALDYELDPNGAKDFYIFYISSDGLLQYSLVDMNDQGGAPANQPPAGAVSQGGIIGDAQGAILTVKSGSSPDYIISFDDGNLTAKRLEDQEGQFTDTDTLSLTSAPQTMMFDEERGILYIVSGIAGEDILSIPFDPDTGAFGTPETLPGTGGTEIITGLEVSPDGDFLYYAQGDDLMRFFISDEAIDPEIPESQIPSATAASMPLEAEIFKIYDVKVGPDGQLYYIYEEVEGGPQYVGRVTNPDEWTLIGLEIEELPFNGSDFCGTVFPQFSPNIDLGPTVDFTWQPEMPCMNTSIQLTSEVTPLNYRPVSFEWEILPPLTDENGEEIEMDLTVEHLLLPQEATAEEQVTVSLTVTYANGETGNVTKSIPLTENNLTAQFSPSDTTLCEPACIDLMPLIEAQSESEDGGQGGQQGGGLGGGTGGQGQSGQNYEYFWSNKRDEGWGPEAPNEVCEPGYYWVLVREQGSNCYAYAGIRIKIWDVEDQSNNIWYFGDGAGLDFNRDPDDPDAPTPRPIETPHPQDIPAGVTTVSDQTGQVLFYTDGQTVWDLNGDAMQNGEDIGGDNLSSSSVLAVPIATDETMYYLFTTQLGAGGENEVKYSLVDIKGDNPDGIGNVVTKDNLLFSPSTQHSAAFNSGDTIWVAFHEQGNNTFRLYPISDEGIGQPVLNSVGSNFDFGDGVGTMKFSNDGSKVAITFQVGGENKVEIFDFDQETGEMTTYAQLDMGAEGNIYGLEFSDDSNRIFVSYTDGGPGIEEYFIQGLEETDNSDPENPVTTVCPECFEDARSQEAIQSCILSSKEVIPDTQSLALGALQMGPDGQIYTAVVGSNQIGQVQVGSSCNPSTFTQSGVEAMPGTSNLGLPSFVQNSGSSIPDPALDGPDRLCLSNDIGALGEFEAGGEPDIDTYNWTIFNEEGEVVDEFLNGGEDLQELEYFFQEVGIYTVQLQVDRCGSPWEEVFRHEVEVVPSPVITLPDEISLCGEEISLVAVDPDDPRMDEYLFRWVNAAGVVVGNSNELLVTEESIYTVFVSYAIPEDYDEDEEYQTCPASQSVFVGPPFDFTIEQSSATVCYGDSVRFSPDTPVSGLWSIRLGTSGEYSEIGETQELSLNTTDLAGPGTYELLFQAADPLNSNCIVERTATLEVSGLPEFSVTEIEPSESCTVTSGSIIVEANAPLDSLVLEETNQIFTTVQENAQITFDGLAPGTYTFTGFIGSCENTLTAVVENNTPPEDVTFTVSTLPESCSDTGPQDGAIVIVFDGDPVSGEYTITNVATGEEAKATFSDQTSMNIVLPAGTYVVEVSNELGCVVPAPGTYEIDSGEEEISLSSPGFCGGVLTSEISLDNEISATDRIEWYRVVGATKNLIAGEENPVLIVRDPGTYEVRLLNEAGCLLGIEQITLNQSDALPPVLSPNYIICAASNDLVTLDVGSWDTYEWSKDGAVVSITPTFTPTVEGDYTLFVVDAEGCDYTIEFRITEVCEVNVTYPNAIRPGDPDRNFLIYTTGDIDMLSVLIYNRWGELIYFCEQENISENLSICAWDGMVDGRKVPSGTYPVIVKFTNEQQNINKVKRDAIVVIE</sequence>
<evidence type="ECO:0000256" key="2">
    <source>
        <dbReference type="SAM" id="SignalP"/>
    </source>
</evidence>
<evidence type="ECO:0000313" key="4">
    <source>
        <dbReference type="Proteomes" id="UP000001635"/>
    </source>
</evidence>
<dbReference type="eggNOG" id="COG3291">
    <property type="taxonomic scope" value="Bacteria"/>
</dbReference>
<name>G0IZY5_CYCMS</name>
<dbReference type="OrthoDB" id="9765926at2"/>
<dbReference type="Gene3D" id="2.60.40.10">
    <property type="entry name" value="Immunoglobulins"/>
    <property type="match status" value="1"/>
</dbReference>
<keyword evidence="2" id="KW-0732">Signal</keyword>
<dbReference type="InterPro" id="IPR011044">
    <property type="entry name" value="Quino_amine_DH_bsu"/>
</dbReference>
<proteinExistence type="predicted"/>
<keyword evidence="4" id="KW-1185">Reference proteome</keyword>